<keyword evidence="1" id="KW-1015">Disulfide bond</keyword>
<gene>
    <name evidence="3" type="ORF">OVA965_LOCUS8842</name>
    <name evidence="4" type="ORF">TMI583_LOCUS8837</name>
</gene>
<organism evidence="4 5">
    <name type="scientific">Didymodactylos carnosus</name>
    <dbReference type="NCBI Taxonomy" id="1234261"/>
    <lineage>
        <taxon>Eukaryota</taxon>
        <taxon>Metazoa</taxon>
        <taxon>Spiralia</taxon>
        <taxon>Gnathifera</taxon>
        <taxon>Rotifera</taxon>
        <taxon>Eurotatoria</taxon>
        <taxon>Bdelloidea</taxon>
        <taxon>Philodinida</taxon>
        <taxon>Philodinidae</taxon>
        <taxon>Didymodactylos</taxon>
    </lineage>
</organism>
<dbReference type="Proteomes" id="UP000677228">
    <property type="component" value="Unassembled WGS sequence"/>
</dbReference>
<evidence type="ECO:0000313" key="5">
    <source>
        <dbReference type="Proteomes" id="UP000682733"/>
    </source>
</evidence>
<evidence type="ECO:0000313" key="4">
    <source>
        <dbReference type="EMBL" id="CAF3668423.1"/>
    </source>
</evidence>
<feature type="disulfide bond" evidence="1">
    <location>
        <begin position="290"/>
        <end position="299"/>
    </location>
</feature>
<feature type="disulfide bond" evidence="1">
    <location>
        <begin position="82"/>
        <end position="91"/>
    </location>
</feature>
<dbReference type="Gene3D" id="2.10.25.10">
    <property type="entry name" value="Laminin"/>
    <property type="match status" value="1"/>
</dbReference>
<reference evidence="4" key="1">
    <citation type="submission" date="2021-02" db="EMBL/GenBank/DDBJ databases">
        <authorList>
            <person name="Nowell W R."/>
        </authorList>
    </citation>
    <scope>NUCLEOTIDE SEQUENCE</scope>
</reference>
<dbReference type="AlphaFoldDB" id="A0A8S2HN10"/>
<dbReference type="SMART" id="SM00181">
    <property type="entry name" value="EGF"/>
    <property type="match status" value="3"/>
</dbReference>
<proteinExistence type="predicted"/>
<dbReference type="EMBL" id="CAJNOK010003038">
    <property type="protein sequence ID" value="CAF0885390.1"/>
    <property type="molecule type" value="Genomic_DNA"/>
</dbReference>
<accession>A0A8S2HN10</accession>
<comment type="caution">
    <text evidence="1">Lacks conserved residue(s) required for the propagation of feature annotation.</text>
</comment>
<protein>
    <recommendedName>
        <fullName evidence="2">EGF-like domain-containing protein</fullName>
    </recommendedName>
</protein>
<dbReference type="Proteomes" id="UP000682733">
    <property type="component" value="Unassembled WGS sequence"/>
</dbReference>
<name>A0A8S2HN10_9BILA</name>
<evidence type="ECO:0000259" key="2">
    <source>
        <dbReference type="PROSITE" id="PS50026"/>
    </source>
</evidence>
<feature type="domain" description="EGF-like" evidence="2">
    <location>
        <begin position="53"/>
        <end position="92"/>
    </location>
</feature>
<keyword evidence="1" id="KW-0245">EGF-like domain</keyword>
<dbReference type="PROSITE" id="PS00022">
    <property type="entry name" value="EGF_1"/>
    <property type="match status" value="2"/>
</dbReference>
<evidence type="ECO:0000313" key="3">
    <source>
        <dbReference type="EMBL" id="CAF0885390.1"/>
    </source>
</evidence>
<comment type="caution">
    <text evidence="4">The sequence shown here is derived from an EMBL/GenBank/DDBJ whole genome shotgun (WGS) entry which is preliminary data.</text>
</comment>
<sequence>MKSIIARVTTVGLVCRVIYKLTCNCAQNAPCIQLDRKKCICPIGRAGSTCDAIYDPCTLSSCQNNGTCMPVDDRSLKYVCVCSERYYGDICQYKNAHVTILSNNSTTIAIAAIVHFLNIHPRTGFMIHENSYLYKKFKLTSDNSLELILEKQMYLSNFIYIQMFRTSDRYYGIYYLVALLKQNQIKSIKPRLIQENRCPHVNELIKNQSVRDLSQLKRVKYYYDICVMNKQLRCFHDEIYQCFCDKRSQLDCLIFDHSVNNCPAKLNYCQNNALCKQTNRQGQWDFICICEKCYSRTLCQFTALQYSVSLEALIGS</sequence>
<dbReference type="InterPro" id="IPR051830">
    <property type="entry name" value="NOTCH_homolog"/>
</dbReference>
<evidence type="ECO:0000256" key="1">
    <source>
        <dbReference type="PROSITE-ProRule" id="PRU00076"/>
    </source>
</evidence>
<dbReference type="EMBL" id="CAJOBA010003038">
    <property type="protein sequence ID" value="CAF3668423.1"/>
    <property type="molecule type" value="Genomic_DNA"/>
</dbReference>
<dbReference type="InterPro" id="IPR000742">
    <property type="entry name" value="EGF"/>
</dbReference>
<feature type="domain" description="EGF-like" evidence="2">
    <location>
        <begin position="258"/>
        <end position="300"/>
    </location>
</feature>
<dbReference type="PROSITE" id="PS50026">
    <property type="entry name" value="EGF_3"/>
    <property type="match status" value="2"/>
</dbReference>
<dbReference type="PANTHER" id="PTHR24033">
    <property type="entry name" value="EGF-LIKE DOMAIN-CONTAINING PROTEIN"/>
    <property type="match status" value="1"/>
</dbReference>
<dbReference type="SUPFAM" id="SSF57196">
    <property type="entry name" value="EGF/Laminin"/>
    <property type="match status" value="1"/>
</dbReference>